<dbReference type="InterPro" id="IPR023753">
    <property type="entry name" value="FAD/NAD-binding_dom"/>
</dbReference>
<reference evidence="5 6" key="1">
    <citation type="submission" date="2019-02" db="EMBL/GenBank/DDBJ databases">
        <title>Sequencing the genomes of 1000 actinobacteria strains.</title>
        <authorList>
            <person name="Klenk H.-P."/>
        </authorList>
    </citation>
    <scope>NUCLEOTIDE SEQUENCE [LARGE SCALE GENOMIC DNA]</scope>
    <source>
        <strain evidence="5 6">DSM 18319</strain>
    </source>
</reference>
<dbReference type="PANTHER" id="PTHR48105">
    <property type="entry name" value="THIOREDOXIN REDUCTASE 1-RELATED-RELATED"/>
    <property type="match status" value="1"/>
</dbReference>
<comment type="caution">
    <text evidence="5">The sequence shown here is derived from an EMBL/GenBank/DDBJ whole genome shotgun (WGS) entry which is preliminary data.</text>
</comment>
<dbReference type="Pfam" id="PF07992">
    <property type="entry name" value="Pyr_redox_2"/>
    <property type="match status" value="1"/>
</dbReference>
<evidence type="ECO:0000259" key="4">
    <source>
        <dbReference type="PROSITE" id="PS50042"/>
    </source>
</evidence>
<evidence type="ECO:0000256" key="3">
    <source>
        <dbReference type="ARBA" id="ARBA00048132"/>
    </source>
</evidence>
<dbReference type="Gene3D" id="3.50.50.60">
    <property type="entry name" value="FAD/NAD(P)-binding domain"/>
    <property type="match status" value="2"/>
</dbReference>
<dbReference type="PROSITE" id="PS50042">
    <property type="entry name" value="CNMP_BINDING_3"/>
    <property type="match status" value="1"/>
</dbReference>
<dbReference type="InterPro" id="IPR036188">
    <property type="entry name" value="FAD/NAD-bd_sf"/>
</dbReference>
<dbReference type="GO" id="GO:0004791">
    <property type="term" value="F:thioredoxin-disulfide reductase (NADPH) activity"/>
    <property type="evidence" value="ECO:0007669"/>
    <property type="project" value="UniProtKB-EC"/>
</dbReference>
<dbReference type="InterPro" id="IPR000595">
    <property type="entry name" value="cNMP-bd_dom"/>
</dbReference>
<organism evidence="5 6">
    <name type="scientific">Microterricola gilva</name>
    <dbReference type="NCBI Taxonomy" id="393267"/>
    <lineage>
        <taxon>Bacteria</taxon>
        <taxon>Bacillati</taxon>
        <taxon>Actinomycetota</taxon>
        <taxon>Actinomycetes</taxon>
        <taxon>Micrococcales</taxon>
        <taxon>Microbacteriaceae</taxon>
        <taxon>Microterricola</taxon>
    </lineage>
</organism>
<dbReference type="AlphaFoldDB" id="A0A4Q8AQN2"/>
<dbReference type="PRINTS" id="PR00469">
    <property type="entry name" value="PNDRDTASEII"/>
</dbReference>
<dbReference type="InterPro" id="IPR014710">
    <property type="entry name" value="RmlC-like_jellyroll"/>
</dbReference>
<name>A0A4Q8AQN2_9MICO</name>
<evidence type="ECO:0000256" key="2">
    <source>
        <dbReference type="ARBA" id="ARBA00023002"/>
    </source>
</evidence>
<dbReference type="Gene3D" id="2.60.120.10">
    <property type="entry name" value="Jelly Rolls"/>
    <property type="match status" value="1"/>
</dbReference>
<feature type="domain" description="Cyclic nucleotide-binding" evidence="4">
    <location>
        <begin position="36"/>
        <end position="133"/>
    </location>
</feature>
<dbReference type="InterPro" id="IPR018490">
    <property type="entry name" value="cNMP-bd_dom_sf"/>
</dbReference>
<evidence type="ECO:0000256" key="1">
    <source>
        <dbReference type="ARBA" id="ARBA00022630"/>
    </source>
</evidence>
<keyword evidence="2" id="KW-0560">Oxidoreductase</keyword>
<dbReference type="SUPFAM" id="SSF51905">
    <property type="entry name" value="FAD/NAD(P)-binding domain"/>
    <property type="match status" value="1"/>
</dbReference>
<dbReference type="CDD" id="cd00038">
    <property type="entry name" value="CAP_ED"/>
    <property type="match status" value="1"/>
</dbReference>
<dbReference type="Proteomes" id="UP000291483">
    <property type="component" value="Unassembled WGS sequence"/>
</dbReference>
<proteinExistence type="predicted"/>
<sequence>MAVTRPRRYAGLRNTMSLSDEEIPMIAADELVAIPLFSDLGATELRFVADAVEDIRLLPGEFAAHEGDERALFVVVSGLLELTKEINGVERRIAKRHPGQLYGEVPMMLSTKLPASFGALVASRILRLDVETFFALAAMAPQVAASVGAAAMRNVEGLKELAAETRRPDMTVFGRQQDQQMHEICTFLHRNRIPFAAVDTGGSAQAAPPVPLGDQLPVVELADGTRLIAPSVREVAGAGGLQLEPERGDYDLVIIGGGPTGLTAAVNGAAEGLRTLVVERFAPGGQAGTSTRIENYTGFPFGVSGDELAGKALRQARRLGAEIVVTRAVEAIDADAGTLTLDGGTALAASAVILASGVEWRQLRVEAIDRFVGNGVYYGAARSDSGLAHGADVFIIGAGNSAGQAAVFFSRHSRSVTMVVRGESLGASMSQYLIEQIASNPGITVVPRSEVVAVHGGEHLESIEVLDKETGTVTHHPAGVLFVMIGADAVTAWLPTTLARDANGYVLTGTQAREAGGWQQDRDPFALETTEPGIFAAGDVRSGSVKRVAAGVGEGGMAIAFVHQFLALRNGGNARR</sequence>
<evidence type="ECO:0000313" key="5">
    <source>
        <dbReference type="EMBL" id="RZU67042.1"/>
    </source>
</evidence>
<evidence type="ECO:0000313" key="6">
    <source>
        <dbReference type="Proteomes" id="UP000291483"/>
    </source>
</evidence>
<dbReference type="SUPFAM" id="SSF51206">
    <property type="entry name" value="cAMP-binding domain-like"/>
    <property type="match status" value="1"/>
</dbReference>
<gene>
    <name evidence="5" type="ORF">EV379_3418</name>
</gene>
<dbReference type="InterPro" id="IPR050097">
    <property type="entry name" value="Ferredoxin-NADP_redctase_2"/>
</dbReference>
<keyword evidence="6" id="KW-1185">Reference proteome</keyword>
<dbReference type="PRINTS" id="PR00368">
    <property type="entry name" value="FADPNR"/>
</dbReference>
<dbReference type="Pfam" id="PF00027">
    <property type="entry name" value="cNMP_binding"/>
    <property type="match status" value="1"/>
</dbReference>
<keyword evidence="1" id="KW-0285">Flavoprotein</keyword>
<protein>
    <submittedName>
        <fullName evidence="5">Thioredoxin reductase (NADPH)</fullName>
    </submittedName>
</protein>
<accession>A0A4Q8AQN2</accession>
<dbReference type="EMBL" id="SHLC01000001">
    <property type="protein sequence ID" value="RZU67042.1"/>
    <property type="molecule type" value="Genomic_DNA"/>
</dbReference>
<comment type="catalytic activity">
    <reaction evidence="3">
        <text>[thioredoxin]-dithiol + NADP(+) = [thioredoxin]-disulfide + NADPH + H(+)</text>
        <dbReference type="Rhea" id="RHEA:20345"/>
        <dbReference type="Rhea" id="RHEA-COMP:10698"/>
        <dbReference type="Rhea" id="RHEA-COMP:10700"/>
        <dbReference type="ChEBI" id="CHEBI:15378"/>
        <dbReference type="ChEBI" id="CHEBI:29950"/>
        <dbReference type="ChEBI" id="CHEBI:50058"/>
        <dbReference type="ChEBI" id="CHEBI:57783"/>
        <dbReference type="ChEBI" id="CHEBI:58349"/>
        <dbReference type="EC" id="1.8.1.9"/>
    </reaction>
</comment>